<evidence type="ECO:0000313" key="2">
    <source>
        <dbReference type="EMBL" id="KAG6484831.1"/>
    </source>
</evidence>
<proteinExistence type="predicted"/>
<feature type="transmembrane region" description="Helical" evidence="1">
    <location>
        <begin position="292"/>
        <end position="313"/>
    </location>
</feature>
<dbReference type="EMBL" id="JACMSC010000015">
    <property type="protein sequence ID" value="KAG6484831.1"/>
    <property type="molecule type" value="Genomic_DNA"/>
</dbReference>
<dbReference type="PANTHER" id="PTHR37244:SF1">
    <property type="entry name" value="NADP-SPECIFIC GLUTAMATE DEHYDROGENASE"/>
    <property type="match status" value="1"/>
</dbReference>
<evidence type="ECO:0000256" key="1">
    <source>
        <dbReference type="SAM" id="Phobius"/>
    </source>
</evidence>
<accession>A0A8J5FCC5</accession>
<keyword evidence="1" id="KW-1133">Transmembrane helix</keyword>
<gene>
    <name evidence="2" type="ORF">ZIOFF_053356</name>
</gene>
<organism evidence="2 3">
    <name type="scientific">Zingiber officinale</name>
    <name type="common">Ginger</name>
    <name type="synonym">Amomum zingiber</name>
    <dbReference type="NCBI Taxonomy" id="94328"/>
    <lineage>
        <taxon>Eukaryota</taxon>
        <taxon>Viridiplantae</taxon>
        <taxon>Streptophyta</taxon>
        <taxon>Embryophyta</taxon>
        <taxon>Tracheophyta</taxon>
        <taxon>Spermatophyta</taxon>
        <taxon>Magnoliopsida</taxon>
        <taxon>Liliopsida</taxon>
        <taxon>Zingiberales</taxon>
        <taxon>Zingiberaceae</taxon>
        <taxon>Zingiber</taxon>
    </lineage>
</organism>
<sequence>MNPSPPPNPIIKTQLCEPYVMNLEIRLFYVRVFPCASAAAPPFLALSHLPDRGTDLEINGARIPASKPTTIRLRRNRADRDAAGVTYISTDCIRLTGAVYFDVSDDRGNLILCVSLDWTDAPRSNRAIGFDHHQLPSSVRDPETGWNMDCYFAASIASSIFPQPPKSGLQSSPSIEVYVAGCFAGVPLILTQIIQLSPILGSVRLGILDAIPEEEEATDGDPAKNDGFEPHEISPSLTIVQCLINLKPLQAAENETDEYSPTMAAKHNYNPEGWYSEDDGQLWFKAGFLDGLGIGLGMCVGIGIGVGLLLNSYQATARSFRRRFF</sequence>
<dbReference type="Proteomes" id="UP000734854">
    <property type="component" value="Unassembled WGS sequence"/>
</dbReference>
<reference evidence="2 3" key="1">
    <citation type="submission" date="2020-08" db="EMBL/GenBank/DDBJ databases">
        <title>Plant Genome Project.</title>
        <authorList>
            <person name="Zhang R.-G."/>
        </authorList>
    </citation>
    <scope>NUCLEOTIDE SEQUENCE [LARGE SCALE GENOMIC DNA]</scope>
    <source>
        <tissue evidence="2">Rhizome</tissue>
    </source>
</reference>
<comment type="caution">
    <text evidence="2">The sequence shown here is derived from an EMBL/GenBank/DDBJ whole genome shotgun (WGS) entry which is preliminary data.</text>
</comment>
<protein>
    <submittedName>
        <fullName evidence="2">Uncharacterized protein</fullName>
    </submittedName>
</protein>
<keyword evidence="3" id="KW-1185">Reference proteome</keyword>
<keyword evidence="1" id="KW-0472">Membrane</keyword>
<keyword evidence="1" id="KW-0812">Transmembrane</keyword>
<dbReference type="AlphaFoldDB" id="A0A8J5FCC5"/>
<name>A0A8J5FCC5_ZINOF</name>
<dbReference type="PANTHER" id="PTHR37244">
    <property type="entry name" value="NADP-SPECIFIC GLUTAMATE DEHYDROGENASE"/>
    <property type="match status" value="1"/>
</dbReference>
<evidence type="ECO:0000313" key="3">
    <source>
        <dbReference type="Proteomes" id="UP000734854"/>
    </source>
</evidence>